<dbReference type="InterPro" id="IPR011990">
    <property type="entry name" value="TPR-like_helical_dom_sf"/>
</dbReference>
<dbReference type="InterPro" id="IPR019734">
    <property type="entry name" value="TPR_rpt"/>
</dbReference>
<dbReference type="EMBL" id="BARV01034833">
    <property type="protein sequence ID" value="GAI51029.1"/>
    <property type="molecule type" value="Genomic_DNA"/>
</dbReference>
<sequence length="222" mass="25750">IQGIVFSKEKPEIRLINAEVETEPYEISGIMKHSNYFLFRHSLKEVKSGNYYLSMKIGQEEIYRKIIAVLSFHVEKPKGFEWSDPATFRYSYVFEMAQAYLNKGDVDASLSYFNRLPESLWNATTLPVIASAFYQKQDFARVVELLEKEAVVKKYSVLLMLGNASLKIKRLPKAAEYFEQLRNYGDTAKVNRVLGAIYLSLGEREKAKVYMDRAEELEKKQK</sequence>
<dbReference type="SUPFAM" id="SSF81901">
    <property type="entry name" value="HCP-like"/>
    <property type="match status" value="1"/>
</dbReference>
<accession>X1R600</accession>
<comment type="caution">
    <text evidence="1">The sequence shown here is derived from an EMBL/GenBank/DDBJ whole genome shotgun (WGS) entry which is preliminary data.</text>
</comment>
<gene>
    <name evidence="1" type="ORF">S06H3_54455</name>
</gene>
<protein>
    <submittedName>
        <fullName evidence="1">Uncharacterized protein</fullName>
    </submittedName>
</protein>
<proteinExistence type="predicted"/>
<organism evidence="1">
    <name type="scientific">marine sediment metagenome</name>
    <dbReference type="NCBI Taxonomy" id="412755"/>
    <lineage>
        <taxon>unclassified sequences</taxon>
        <taxon>metagenomes</taxon>
        <taxon>ecological metagenomes</taxon>
    </lineage>
</organism>
<reference evidence="1" key="1">
    <citation type="journal article" date="2014" name="Front. Microbiol.">
        <title>High frequency of phylogenetically diverse reductive dehalogenase-homologous genes in deep subseafloor sedimentary metagenomes.</title>
        <authorList>
            <person name="Kawai M."/>
            <person name="Futagami T."/>
            <person name="Toyoda A."/>
            <person name="Takaki Y."/>
            <person name="Nishi S."/>
            <person name="Hori S."/>
            <person name="Arai W."/>
            <person name="Tsubouchi T."/>
            <person name="Morono Y."/>
            <person name="Uchiyama I."/>
            <person name="Ito T."/>
            <person name="Fujiyama A."/>
            <person name="Inagaki F."/>
            <person name="Takami H."/>
        </authorList>
    </citation>
    <scope>NUCLEOTIDE SEQUENCE</scope>
    <source>
        <strain evidence="1">Expedition CK06-06</strain>
    </source>
</reference>
<dbReference type="Pfam" id="PF13181">
    <property type="entry name" value="TPR_8"/>
    <property type="match status" value="1"/>
</dbReference>
<dbReference type="PROSITE" id="PS50005">
    <property type="entry name" value="TPR"/>
    <property type="match status" value="1"/>
</dbReference>
<dbReference type="AlphaFoldDB" id="X1R600"/>
<dbReference type="Gene3D" id="1.25.40.10">
    <property type="entry name" value="Tetratricopeptide repeat domain"/>
    <property type="match status" value="1"/>
</dbReference>
<name>X1R600_9ZZZZ</name>
<evidence type="ECO:0000313" key="1">
    <source>
        <dbReference type="EMBL" id="GAI51029.1"/>
    </source>
</evidence>
<feature type="non-terminal residue" evidence="1">
    <location>
        <position position="1"/>
    </location>
</feature>